<evidence type="ECO:0000313" key="2">
    <source>
        <dbReference type="EMBL" id="OXM57056.1"/>
    </source>
</evidence>
<organism evidence="2 3">
    <name type="scientific">Amycolatopsis thailandensis</name>
    <dbReference type="NCBI Taxonomy" id="589330"/>
    <lineage>
        <taxon>Bacteria</taxon>
        <taxon>Bacillati</taxon>
        <taxon>Actinomycetota</taxon>
        <taxon>Actinomycetes</taxon>
        <taxon>Pseudonocardiales</taxon>
        <taxon>Pseudonocardiaceae</taxon>
        <taxon>Amycolatopsis</taxon>
    </lineage>
</organism>
<evidence type="ECO:0000256" key="1">
    <source>
        <dbReference type="SAM" id="MobiDB-lite"/>
    </source>
</evidence>
<reference evidence="2 3" key="1">
    <citation type="submission" date="2017-07" db="EMBL/GenBank/DDBJ databases">
        <title>Amycolatopsis thailandensis Genome sequencing and assembly.</title>
        <authorList>
            <person name="Kaur N."/>
            <person name="Mayilraj S."/>
        </authorList>
    </citation>
    <scope>NUCLEOTIDE SEQUENCE [LARGE SCALE GENOMIC DNA]</scope>
    <source>
        <strain evidence="2 3">JCM 16380</strain>
    </source>
</reference>
<dbReference type="EMBL" id="NMQT01000031">
    <property type="protein sequence ID" value="OXM57056.1"/>
    <property type="molecule type" value="Genomic_DNA"/>
</dbReference>
<name>A0A229SDT3_9PSEU</name>
<dbReference type="AlphaFoldDB" id="A0A229SDT3"/>
<dbReference type="Proteomes" id="UP000215223">
    <property type="component" value="Unassembled WGS sequence"/>
</dbReference>
<protein>
    <submittedName>
        <fullName evidence="2">Uncharacterized protein</fullName>
    </submittedName>
</protein>
<evidence type="ECO:0000313" key="3">
    <source>
        <dbReference type="Proteomes" id="UP000215223"/>
    </source>
</evidence>
<feature type="region of interest" description="Disordered" evidence="1">
    <location>
        <begin position="1"/>
        <end position="21"/>
    </location>
</feature>
<comment type="caution">
    <text evidence="2">The sequence shown here is derived from an EMBL/GenBank/DDBJ whole genome shotgun (WGS) entry which is preliminary data.</text>
</comment>
<feature type="compositionally biased region" description="Basic and acidic residues" evidence="1">
    <location>
        <begin position="10"/>
        <end position="21"/>
    </location>
</feature>
<gene>
    <name evidence="2" type="ORF">CFP71_09985</name>
</gene>
<dbReference type="RefSeq" id="WP_093933552.1">
    <property type="nucleotide sequence ID" value="NZ_NMQT01000031.1"/>
</dbReference>
<keyword evidence="3" id="KW-1185">Reference proteome</keyword>
<accession>A0A229SDT3</accession>
<proteinExistence type="predicted"/>
<sequence>MTSAATPDGKGADFKLPRQDVTGTDRSDLSYLSLAEPALGARAALIAMAAQLRTACEVADPAPAVQRMYERMIAPRPGDLVVELSALSAFPGADLVTAFGILVEHRQEWATTDEHWHAERLRDPAMTARDRVSEDAWYIQYGPAAEDLCRWVNCTFMALPIPVNPPGSAH</sequence>